<dbReference type="AlphaFoldDB" id="A0A0F5K4A8"/>
<name>A0A0F5K4A8_9BURK</name>
<dbReference type="PANTHER" id="PTHR12277:SF79">
    <property type="entry name" value="XAA-PRO DIPEPTIDYL-PEPTIDASE-RELATED"/>
    <property type="match status" value="1"/>
</dbReference>
<keyword evidence="1" id="KW-0472">Membrane</keyword>
<dbReference type="SUPFAM" id="SSF53474">
    <property type="entry name" value="alpha/beta-Hydrolases"/>
    <property type="match status" value="1"/>
</dbReference>
<dbReference type="RefSeq" id="WP_046152084.1">
    <property type="nucleotide sequence ID" value="NZ_CADFGU010000004.1"/>
</dbReference>
<keyword evidence="1" id="KW-1133">Transmembrane helix</keyword>
<comment type="caution">
    <text evidence="3">The sequence shown here is derived from an EMBL/GenBank/DDBJ whole genome shotgun (WGS) entry which is preliminary data.</text>
</comment>
<sequence>MRLISYVVGLAIAIYLASGLGLFLMQDRMLLPSTPYAPDLRSVPHPAESIDVWRAHDQYAGYIVTPIGRSLRGTVIVYHGNEESAENKLPLADVFSHIGYRVIIAEYPGHGRRQGPRLMSAALTASRETLATALAKWGGPVYLVGESLGAGMASQVVQGNEAAIAGVVLFTPWDSLANVAAEKYPIFPVRWLLHNDFDSIAAVSHYRGPLVIVGAQEDTLIPVDHARHFANAHTASKLLLLPSANHDNWFDAMTRNNWQDLLRTLRAV</sequence>
<dbReference type="STRING" id="28092.WM40_02780"/>
<evidence type="ECO:0000313" key="4">
    <source>
        <dbReference type="Proteomes" id="UP000033618"/>
    </source>
</evidence>
<dbReference type="EMBL" id="LAQU01000002">
    <property type="protein sequence ID" value="KKB64928.1"/>
    <property type="molecule type" value="Genomic_DNA"/>
</dbReference>
<organism evidence="3 4">
    <name type="scientific">Robbsia andropogonis</name>
    <dbReference type="NCBI Taxonomy" id="28092"/>
    <lineage>
        <taxon>Bacteria</taxon>
        <taxon>Pseudomonadati</taxon>
        <taxon>Pseudomonadota</taxon>
        <taxon>Betaproteobacteria</taxon>
        <taxon>Burkholderiales</taxon>
        <taxon>Burkholderiaceae</taxon>
        <taxon>Robbsia</taxon>
    </lineage>
</organism>
<reference evidence="3 4" key="1">
    <citation type="submission" date="2015-03" db="EMBL/GenBank/DDBJ databases">
        <title>Draft Genome Sequence of Burkholderia andropogonis type strain ICMP2807, isolated from Sorghum bicolor.</title>
        <authorList>
            <person name="Lopes-Santos L."/>
            <person name="Castro D.B."/>
            <person name="Ottoboni L.M."/>
            <person name="Park D."/>
            <person name="Weirc B.S."/>
            <person name="Destefano S.A."/>
        </authorList>
    </citation>
    <scope>NUCLEOTIDE SEQUENCE [LARGE SCALE GENOMIC DNA]</scope>
    <source>
        <strain evidence="3 4">ICMP2807</strain>
    </source>
</reference>
<keyword evidence="4" id="KW-1185">Reference proteome</keyword>
<evidence type="ECO:0000259" key="2">
    <source>
        <dbReference type="Pfam" id="PF12146"/>
    </source>
</evidence>
<keyword evidence="1" id="KW-0812">Transmembrane</keyword>
<protein>
    <submittedName>
        <fullName evidence="3">Alpha/beta hydrolase</fullName>
    </submittedName>
</protein>
<gene>
    <name evidence="3" type="ORF">WM40_02780</name>
</gene>
<dbReference type="GO" id="GO:0016787">
    <property type="term" value="F:hydrolase activity"/>
    <property type="evidence" value="ECO:0007669"/>
    <property type="project" value="UniProtKB-KW"/>
</dbReference>
<dbReference type="Gene3D" id="3.40.50.1820">
    <property type="entry name" value="alpha/beta hydrolase"/>
    <property type="match status" value="1"/>
</dbReference>
<feature type="transmembrane region" description="Helical" evidence="1">
    <location>
        <begin position="6"/>
        <end position="25"/>
    </location>
</feature>
<proteinExistence type="predicted"/>
<dbReference type="PATRIC" id="fig|28092.6.peg.653"/>
<accession>A0A0F5K4A8</accession>
<feature type="domain" description="Serine aminopeptidase S33" evidence="2">
    <location>
        <begin position="71"/>
        <end position="176"/>
    </location>
</feature>
<dbReference type="Pfam" id="PF12146">
    <property type="entry name" value="Hydrolase_4"/>
    <property type="match status" value="1"/>
</dbReference>
<evidence type="ECO:0000256" key="1">
    <source>
        <dbReference type="SAM" id="Phobius"/>
    </source>
</evidence>
<dbReference type="Proteomes" id="UP000033618">
    <property type="component" value="Unassembled WGS sequence"/>
</dbReference>
<dbReference type="OrthoDB" id="9777090at2"/>
<dbReference type="PANTHER" id="PTHR12277">
    <property type="entry name" value="ALPHA/BETA HYDROLASE DOMAIN-CONTAINING PROTEIN"/>
    <property type="match status" value="1"/>
</dbReference>
<dbReference type="InterPro" id="IPR022742">
    <property type="entry name" value="Hydrolase_4"/>
</dbReference>
<keyword evidence="3" id="KW-0378">Hydrolase</keyword>
<evidence type="ECO:0000313" key="3">
    <source>
        <dbReference type="EMBL" id="KKB64928.1"/>
    </source>
</evidence>
<dbReference type="InterPro" id="IPR029058">
    <property type="entry name" value="AB_hydrolase_fold"/>
</dbReference>